<dbReference type="InterPro" id="IPR029063">
    <property type="entry name" value="SAM-dependent_MTases_sf"/>
</dbReference>
<dbReference type="CDD" id="cd02440">
    <property type="entry name" value="AdoMet_MTases"/>
    <property type="match status" value="1"/>
</dbReference>
<evidence type="ECO:0008006" key="3">
    <source>
        <dbReference type="Google" id="ProtNLM"/>
    </source>
</evidence>
<name>A0A9W4MQ72_PENOL</name>
<protein>
    <recommendedName>
        <fullName evidence="3">Methyltransferase domain-containing protein</fullName>
    </recommendedName>
</protein>
<comment type="caution">
    <text evidence="1">The sequence shown here is derived from an EMBL/GenBank/DDBJ whole genome shotgun (WGS) entry which is preliminary data.</text>
</comment>
<organism evidence="1 2">
    <name type="scientific">Penicillium olsonii</name>
    <dbReference type="NCBI Taxonomy" id="99116"/>
    <lineage>
        <taxon>Eukaryota</taxon>
        <taxon>Fungi</taxon>
        <taxon>Dikarya</taxon>
        <taxon>Ascomycota</taxon>
        <taxon>Pezizomycotina</taxon>
        <taxon>Eurotiomycetes</taxon>
        <taxon>Eurotiomycetidae</taxon>
        <taxon>Eurotiales</taxon>
        <taxon>Aspergillaceae</taxon>
        <taxon>Penicillium</taxon>
    </lineage>
</organism>
<evidence type="ECO:0000313" key="1">
    <source>
        <dbReference type="EMBL" id="CAG8028543.1"/>
    </source>
</evidence>
<reference evidence="1" key="1">
    <citation type="submission" date="2021-07" db="EMBL/GenBank/DDBJ databases">
        <authorList>
            <person name="Branca A.L. A."/>
        </authorList>
    </citation>
    <scope>NUCLEOTIDE SEQUENCE</scope>
</reference>
<dbReference type="OrthoDB" id="417697at2759"/>
<dbReference type="SUPFAM" id="SSF53335">
    <property type="entry name" value="S-adenosyl-L-methionine-dependent methyltransferases"/>
    <property type="match status" value="1"/>
</dbReference>
<sequence>MTQTDDYVLGRGIADSIRLASPVSVLGSTKYPNFNMAIALILVITRLDAQHLLWKLYRGHDLHPLIPMTDGMKIAELGTGTASWIFGLARQLPPTVELHGFDICDHQFPVKNLRPQNVSLRVLDSLVDPPASMCGQYDVVHLRMWASNLRENTISALVRHIKCLLKPGRYIQWEEADLVHQRVQGEGAASFEQNINDLFKKANLDYRWVSELPSFLETEKFKIIESDTGVFEHELVQLCTNTYLLALREILQGIKKILGQDLPLVIAEQELALYRLFLQNTRVVYNWSPVALLAQSQEVEV</sequence>
<dbReference type="Gene3D" id="3.40.50.150">
    <property type="entry name" value="Vaccinia Virus protein VP39"/>
    <property type="match status" value="1"/>
</dbReference>
<dbReference type="AlphaFoldDB" id="A0A9W4MQ72"/>
<accession>A0A9W4MQ72</accession>
<dbReference type="Proteomes" id="UP001153618">
    <property type="component" value="Unassembled WGS sequence"/>
</dbReference>
<gene>
    <name evidence="1" type="ORF">POLS_LOCUS2637</name>
</gene>
<evidence type="ECO:0000313" key="2">
    <source>
        <dbReference type="Proteomes" id="UP001153618"/>
    </source>
</evidence>
<keyword evidence="2" id="KW-1185">Reference proteome</keyword>
<dbReference type="EMBL" id="CAJVOS010000016">
    <property type="protein sequence ID" value="CAG8028543.1"/>
    <property type="molecule type" value="Genomic_DNA"/>
</dbReference>
<proteinExistence type="predicted"/>